<evidence type="ECO:0000256" key="5">
    <source>
        <dbReference type="ARBA" id="ARBA00023237"/>
    </source>
</evidence>
<dbReference type="Pfam" id="PF13627">
    <property type="entry name" value="LptM_cons"/>
    <property type="match status" value="1"/>
</dbReference>
<dbReference type="RefSeq" id="WP_108002699.1">
    <property type="nucleotide sequence ID" value="NZ_JBHEEX010000002.1"/>
</dbReference>
<keyword evidence="2 7" id="KW-0732">Signal</keyword>
<keyword evidence="5" id="KW-0998">Cell outer membrane</keyword>
<comment type="subcellular location">
    <subcellularLocation>
        <location evidence="1">Cell outer membrane</location>
        <topology evidence="1">Lipid-anchor</topology>
    </subcellularLocation>
</comment>
<keyword evidence="6" id="KW-0449">Lipoprotein</keyword>
<protein>
    <recommendedName>
        <fullName evidence="10">Lipoprotein</fullName>
    </recommendedName>
</protein>
<keyword evidence="4" id="KW-0564">Palmitate</keyword>
<dbReference type="OrthoDB" id="7363830at2"/>
<reference evidence="8 9" key="1">
    <citation type="submission" date="2018-04" db="EMBL/GenBank/DDBJ databases">
        <title>Genomic Encyclopedia of Type Strains, Phase IV (KMG-IV): sequencing the most valuable type-strain genomes for metagenomic binning, comparative biology and taxonomic classification.</title>
        <authorList>
            <person name="Goeker M."/>
        </authorList>
    </citation>
    <scope>NUCLEOTIDE SEQUENCE [LARGE SCALE GENOMIC DNA]</scope>
    <source>
        <strain evidence="8 9">DSM 7138</strain>
    </source>
</reference>
<feature type="signal peptide" evidence="7">
    <location>
        <begin position="1"/>
        <end position="21"/>
    </location>
</feature>
<sequence length="63" mass="6408">MTLKTTARLALVLVLSATVMAACGRKGDLERPGVAAAKSTTPGGADANKPAVEDKPFILDALL</sequence>
<evidence type="ECO:0000313" key="9">
    <source>
        <dbReference type="Proteomes" id="UP000241247"/>
    </source>
</evidence>
<evidence type="ECO:0000256" key="7">
    <source>
        <dbReference type="SAM" id="SignalP"/>
    </source>
</evidence>
<evidence type="ECO:0000256" key="2">
    <source>
        <dbReference type="ARBA" id="ARBA00022729"/>
    </source>
</evidence>
<evidence type="ECO:0000256" key="1">
    <source>
        <dbReference type="ARBA" id="ARBA00004459"/>
    </source>
</evidence>
<organism evidence="8 9">
    <name type="scientific">Mycoplana dimorpha</name>
    <dbReference type="NCBI Taxonomy" id="28320"/>
    <lineage>
        <taxon>Bacteria</taxon>
        <taxon>Pseudomonadati</taxon>
        <taxon>Pseudomonadota</taxon>
        <taxon>Alphaproteobacteria</taxon>
        <taxon>Hyphomicrobiales</taxon>
        <taxon>Rhizobiaceae</taxon>
        <taxon>Mycoplana</taxon>
    </lineage>
</organism>
<evidence type="ECO:0008006" key="10">
    <source>
        <dbReference type="Google" id="ProtNLM"/>
    </source>
</evidence>
<evidence type="ECO:0000313" key="8">
    <source>
        <dbReference type="EMBL" id="PTM96559.1"/>
    </source>
</evidence>
<dbReference type="NCBIfam" id="NF047847">
    <property type="entry name" value="SS_mature_LptM"/>
    <property type="match status" value="1"/>
</dbReference>
<comment type="caution">
    <text evidence="8">The sequence shown here is derived from an EMBL/GenBank/DDBJ whole genome shotgun (WGS) entry which is preliminary data.</text>
</comment>
<dbReference type="PROSITE" id="PS51257">
    <property type="entry name" value="PROKAR_LIPOPROTEIN"/>
    <property type="match status" value="1"/>
</dbReference>
<evidence type="ECO:0000256" key="4">
    <source>
        <dbReference type="ARBA" id="ARBA00023139"/>
    </source>
</evidence>
<feature type="chain" id="PRO_5015569961" description="Lipoprotein" evidence="7">
    <location>
        <begin position="22"/>
        <end position="63"/>
    </location>
</feature>
<keyword evidence="9" id="KW-1185">Reference proteome</keyword>
<accession>A0A2T5BC52</accession>
<dbReference type="EMBL" id="PZZZ01000003">
    <property type="protein sequence ID" value="PTM96559.1"/>
    <property type="molecule type" value="Genomic_DNA"/>
</dbReference>
<proteinExistence type="predicted"/>
<name>A0A2T5BC52_MYCDI</name>
<evidence type="ECO:0000256" key="6">
    <source>
        <dbReference type="ARBA" id="ARBA00023288"/>
    </source>
</evidence>
<dbReference type="AlphaFoldDB" id="A0A2T5BC52"/>
<dbReference type="InterPro" id="IPR032831">
    <property type="entry name" value="LptM_cons"/>
</dbReference>
<gene>
    <name evidence="8" type="ORF">C7449_103579</name>
</gene>
<evidence type="ECO:0000256" key="3">
    <source>
        <dbReference type="ARBA" id="ARBA00023136"/>
    </source>
</evidence>
<dbReference type="Proteomes" id="UP000241247">
    <property type="component" value="Unassembled WGS sequence"/>
</dbReference>
<dbReference type="GO" id="GO:0009279">
    <property type="term" value="C:cell outer membrane"/>
    <property type="evidence" value="ECO:0007669"/>
    <property type="project" value="UniProtKB-SubCell"/>
</dbReference>
<keyword evidence="3" id="KW-0472">Membrane</keyword>